<dbReference type="InterPro" id="IPR003439">
    <property type="entry name" value="ABC_transporter-like_ATP-bd"/>
</dbReference>
<keyword evidence="4 7" id="KW-0067">ATP-binding</keyword>
<dbReference type="SUPFAM" id="SSF52540">
    <property type="entry name" value="P-loop containing nucleoside triphosphate hydrolases"/>
    <property type="match status" value="1"/>
</dbReference>
<dbReference type="CDD" id="cd03230">
    <property type="entry name" value="ABC_DR_subfamily_A"/>
    <property type="match status" value="1"/>
</dbReference>
<keyword evidence="2" id="KW-0813">Transport</keyword>
<evidence type="ECO:0000256" key="2">
    <source>
        <dbReference type="ARBA" id="ARBA00022448"/>
    </source>
</evidence>
<dbReference type="RefSeq" id="WP_344250415.1">
    <property type="nucleotide sequence ID" value="NZ_BAAAPM010000009.1"/>
</dbReference>
<name>A0ABN2JU70_9MICO</name>
<evidence type="ECO:0000313" key="7">
    <source>
        <dbReference type="EMBL" id="GAA1739078.1"/>
    </source>
</evidence>
<evidence type="ECO:0000313" key="8">
    <source>
        <dbReference type="Proteomes" id="UP001501138"/>
    </source>
</evidence>
<dbReference type="GO" id="GO:0005524">
    <property type="term" value="F:ATP binding"/>
    <property type="evidence" value="ECO:0007669"/>
    <property type="project" value="UniProtKB-KW"/>
</dbReference>
<proteinExistence type="inferred from homology"/>
<protein>
    <submittedName>
        <fullName evidence="7">ABC transporter ATP-binding protein</fullName>
    </submittedName>
</protein>
<evidence type="ECO:0000256" key="3">
    <source>
        <dbReference type="ARBA" id="ARBA00022741"/>
    </source>
</evidence>
<dbReference type="SMART" id="SM00382">
    <property type="entry name" value="AAA"/>
    <property type="match status" value="1"/>
</dbReference>
<dbReference type="Proteomes" id="UP001501138">
    <property type="component" value="Unassembled WGS sequence"/>
</dbReference>
<dbReference type="PANTHER" id="PTHR43335:SF11">
    <property type="entry name" value="ABC TRANSPORTER RELATED"/>
    <property type="match status" value="1"/>
</dbReference>
<dbReference type="InterPro" id="IPR017871">
    <property type="entry name" value="ABC_transporter-like_CS"/>
</dbReference>
<dbReference type="EMBL" id="BAAAPM010000009">
    <property type="protein sequence ID" value="GAA1739078.1"/>
    <property type="molecule type" value="Genomic_DNA"/>
</dbReference>
<comment type="similarity">
    <text evidence="1">Belongs to the ABC transporter superfamily.</text>
</comment>
<sequence>MATLQIDACSRWFGNVVAVNDVTMTVGPGITGLLGPNGAGKSTLIHMLGGFLPPSAGTVTLDGATIWKNQEVYRTIGIVTEREATYDFLTGKQFVRASAELHGLADPGAAAHRALETVAMTDAQDRKVGEYSKGMKQRVKMASALVHDPAVLLLDEPFNGMDPRQRLHLIELLRDMGAEGRTVLFSSHILEEVELLAHQIEVVVSGRHAASGDYREIRRLMIDRPHRYTITSSDNRSLASALVADGSTAGVSIDGDVLRVQASEFLRFAALLPRVARDADVRLLQVTPSDESLESVFSYLVESSSRASSRTSSRTPARATASPATRERS</sequence>
<dbReference type="PROSITE" id="PS50893">
    <property type="entry name" value="ABC_TRANSPORTER_2"/>
    <property type="match status" value="1"/>
</dbReference>
<gene>
    <name evidence="7" type="ORF">GCM10009809_38070</name>
</gene>
<keyword evidence="3" id="KW-0547">Nucleotide-binding</keyword>
<evidence type="ECO:0000259" key="6">
    <source>
        <dbReference type="PROSITE" id="PS50893"/>
    </source>
</evidence>
<dbReference type="Pfam" id="PF00005">
    <property type="entry name" value="ABC_tran"/>
    <property type="match status" value="1"/>
</dbReference>
<comment type="caution">
    <text evidence="7">The sequence shown here is derived from an EMBL/GenBank/DDBJ whole genome shotgun (WGS) entry which is preliminary data.</text>
</comment>
<keyword evidence="8" id="KW-1185">Reference proteome</keyword>
<evidence type="ECO:0000256" key="1">
    <source>
        <dbReference type="ARBA" id="ARBA00005417"/>
    </source>
</evidence>
<dbReference type="InterPro" id="IPR003593">
    <property type="entry name" value="AAA+_ATPase"/>
</dbReference>
<reference evidence="7 8" key="1">
    <citation type="journal article" date="2019" name="Int. J. Syst. Evol. Microbiol.">
        <title>The Global Catalogue of Microorganisms (GCM) 10K type strain sequencing project: providing services to taxonomists for standard genome sequencing and annotation.</title>
        <authorList>
            <consortium name="The Broad Institute Genomics Platform"/>
            <consortium name="The Broad Institute Genome Sequencing Center for Infectious Disease"/>
            <person name="Wu L."/>
            <person name="Ma J."/>
        </authorList>
    </citation>
    <scope>NUCLEOTIDE SEQUENCE [LARGE SCALE GENOMIC DNA]</scope>
    <source>
        <strain evidence="7 8">JCM 15589</strain>
    </source>
</reference>
<dbReference type="InterPro" id="IPR027417">
    <property type="entry name" value="P-loop_NTPase"/>
</dbReference>
<dbReference type="Gene3D" id="3.40.50.300">
    <property type="entry name" value="P-loop containing nucleotide triphosphate hydrolases"/>
    <property type="match status" value="1"/>
</dbReference>
<evidence type="ECO:0000256" key="4">
    <source>
        <dbReference type="ARBA" id="ARBA00022840"/>
    </source>
</evidence>
<dbReference type="PANTHER" id="PTHR43335">
    <property type="entry name" value="ABC TRANSPORTER, ATP-BINDING PROTEIN"/>
    <property type="match status" value="1"/>
</dbReference>
<dbReference type="PROSITE" id="PS00211">
    <property type="entry name" value="ABC_TRANSPORTER_1"/>
    <property type="match status" value="1"/>
</dbReference>
<feature type="region of interest" description="Disordered" evidence="5">
    <location>
        <begin position="303"/>
        <end position="329"/>
    </location>
</feature>
<accession>A0ABN2JU70</accession>
<feature type="domain" description="ABC transporter" evidence="6">
    <location>
        <begin position="4"/>
        <end position="230"/>
    </location>
</feature>
<organism evidence="7 8">
    <name type="scientific">Isoptericola hypogeus</name>
    <dbReference type="NCBI Taxonomy" id="300179"/>
    <lineage>
        <taxon>Bacteria</taxon>
        <taxon>Bacillati</taxon>
        <taxon>Actinomycetota</taxon>
        <taxon>Actinomycetes</taxon>
        <taxon>Micrococcales</taxon>
        <taxon>Promicromonosporaceae</taxon>
        <taxon>Isoptericola</taxon>
    </lineage>
</organism>
<evidence type="ECO:0000256" key="5">
    <source>
        <dbReference type="SAM" id="MobiDB-lite"/>
    </source>
</evidence>